<dbReference type="EMBL" id="LAZR01013163">
    <property type="protein sequence ID" value="KKM23256.1"/>
    <property type="molecule type" value="Genomic_DNA"/>
</dbReference>
<reference evidence="1" key="1">
    <citation type="journal article" date="2015" name="Nature">
        <title>Complex archaea that bridge the gap between prokaryotes and eukaryotes.</title>
        <authorList>
            <person name="Spang A."/>
            <person name="Saw J.H."/>
            <person name="Jorgensen S.L."/>
            <person name="Zaremba-Niedzwiedzka K."/>
            <person name="Martijn J."/>
            <person name="Lind A.E."/>
            <person name="van Eijk R."/>
            <person name="Schleper C."/>
            <person name="Guy L."/>
            <person name="Ettema T.J."/>
        </authorList>
    </citation>
    <scope>NUCLEOTIDE SEQUENCE</scope>
</reference>
<organism evidence="1">
    <name type="scientific">marine sediment metagenome</name>
    <dbReference type="NCBI Taxonomy" id="412755"/>
    <lineage>
        <taxon>unclassified sequences</taxon>
        <taxon>metagenomes</taxon>
        <taxon>ecological metagenomes</taxon>
    </lineage>
</organism>
<sequence>MNEELEITIRIQDESILDLDGDEATRKLDDIQREFENSPIGICMIGEGFQRIDHDIDDMEISITYRKE</sequence>
<accession>A0A0F9I6L3</accession>
<proteinExistence type="predicted"/>
<gene>
    <name evidence="1" type="ORF">LCGC14_1617070</name>
</gene>
<evidence type="ECO:0000313" key="1">
    <source>
        <dbReference type="EMBL" id="KKM23256.1"/>
    </source>
</evidence>
<name>A0A0F9I6L3_9ZZZZ</name>
<dbReference type="AlphaFoldDB" id="A0A0F9I6L3"/>
<comment type="caution">
    <text evidence="1">The sequence shown here is derived from an EMBL/GenBank/DDBJ whole genome shotgun (WGS) entry which is preliminary data.</text>
</comment>
<protein>
    <submittedName>
        <fullName evidence="1">Uncharacterized protein</fullName>
    </submittedName>
</protein>